<evidence type="ECO:0000256" key="4">
    <source>
        <dbReference type="ARBA" id="ARBA00022840"/>
    </source>
</evidence>
<keyword evidence="3 8" id="KW-0418">Kinase</keyword>
<evidence type="ECO:0000259" key="7">
    <source>
        <dbReference type="PROSITE" id="PS50011"/>
    </source>
</evidence>
<keyword evidence="1 8" id="KW-0808">Transferase</keyword>
<evidence type="ECO:0000256" key="3">
    <source>
        <dbReference type="ARBA" id="ARBA00022777"/>
    </source>
</evidence>
<dbReference type="Pfam" id="PF00069">
    <property type="entry name" value="Pkinase"/>
    <property type="match status" value="1"/>
</dbReference>
<feature type="domain" description="Protein kinase" evidence="7">
    <location>
        <begin position="91"/>
        <end position="349"/>
    </location>
</feature>
<dbReference type="EC" id="2.7.11.1" evidence="8"/>
<gene>
    <name evidence="8" type="primary">pknB_34</name>
    <name evidence="8" type="ORF">ETAA1_37920</name>
</gene>
<evidence type="ECO:0000313" key="9">
    <source>
        <dbReference type="Proteomes" id="UP000319576"/>
    </source>
</evidence>
<proteinExistence type="predicted"/>
<dbReference type="RefSeq" id="WP_145241066.1">
    <property type="nucleotide sequence ID" value="NZ_CP036273.1"/>
</dbReference>
<dbReference type="AlphaFoldDB" id="A0A517XWC9"/>
<dbReference type="Proteomes" id="UP000319576">
    <property type="component" value="Chromosome"/>
</dbReference>
<dbReference type="GO" id="GO:0005524">
    <property type="term" value="F:ATP binding"/>
    <property type="evidence" value="ECO:0007669"/>
    <property type="project" value="UniProtKB-UniRule"/>
</dbReference>
<dbReference type="SUPFAM" id="SSF56112">
    <property type="entry name" value="Protein kinase-like (PK-like)"/>
    <property type="match status" value="1"/>
</dbReference>
<dbReference type="PROSITE" id="PS00107">
    <property type="entry name" value="PROTEIN_KINASE_ATP"/>
    <property type="match status" value="1"/>
</dbReference>
<evidence type="ECO:0000313" key="8">
    <source>
        <dbReference type="EMBL" id="QDU21819.1"/>
    </source>
</evidence>
<dbReference type="Gene3D" id="3.30.200.20">
    <property type="entry name" value="Phosphorylase Kinase, domain 1"/>
    <property type="match status" value="1"/>
</dbReference>
<dbReference type="KEGG" id="uli:ETAA1_37920"/>
<keyword evidence="9" id="KW-1185">Reference proteome</keyword>
<reference evidence="8 9" key="1">
    <citation type="submission" date="2019-02" db="EMBL/GenBank/DDBJ databases">
        <title>Deep-cultivation of Planctomycetes and their phenomic and genomic characterization uncovers novel biology.</title>
        <authorList>
            <person name="Wiegand S."/>
            <person name="Jogler M."/>
            <person name="Boedeker C."/>
            <person name="Pinto D."/>
            <person name="Vollmers J."/>
            <person name="Rivas-Marin E."/>
            <person name="Kohn T."/>
            <person name="Peeters S.H."/>
            <person name="Heuer A."/>
            <person name="Rast P."/>
            <person name="Oberbeckmann S."/>
            <person name="Bunk B."/>
            <person name="Jeske O."/>
            <person name="Meyerdierks A."/>
            <person name="Storesund J.E."/>
            <person name="Kallscheuer N."/>
            <person name="Luecker S."/>
            <person name="Lage O.M."/>
            <person name="Pohl T."/>
            <person name="Merkel B.J."/>
            <person name="Hornburger P."/>
            <person name="Mueller R.-W."/>
            <person name="Bruemmer F."/>
            <person name="Labrenz M."/>
            <person name="Spormann A.M."/>
            <person name="Op den Camp H."/>
            <person name="Overmann J."/>
            <person name="Amann R."/>
            <person name="Jetten M.S.M."/>
            <person name="Mascher T."/>
            <person name="Medema M.H."/>
            <person name="Devos D.P."/>
            <person name="Kaster A.-K."/>
            <person name="Ovreas L."/>
            <person name="Rohde M."/>
            <person name="Galperin M.Y."/>
            <person name="Jogler C."/>
        </authorList>
    </citation>
    <scope>NUCLEOTIDE SEQUENCE [LARGE SCALE GENOMIC DNA]</scope>
    <source>
        <strain evidence="8 9">ETA_A1</strain>
    </source>
</reference>
<dbReference type="InterPro" id="IPR011009">
    <property type="entry name" value="Kinase-like_dom_sf"/>
</dbReference>
<dbReference type="SMART" id="SM00220">
    <property type="entry name" value="S_TKc"/>
    <property type="match status" value="1"/>
</dbReference>
<dbReference type="Gene3D" id="1.10.510.10">
    <property type="entry name" value="Transferase(Phosphotransferase) domain 1"/>
    <property type="match status" value="1"/>
</dbReference>
<dbReference type="PANTHER" id="PTHR43289">
    <property type="entry name" value="MITOGEN-ACTIVATED PROTEIN KINASE KINASE KINASE 20-RELATED"/>
    <property type="match status" value="1"/>
</dbReference>
<organism evidence="8 9">
    <name type="scientific">Urbifossiella limnaea</name>
    <dbReference type="NCBI Taxonomy" id="2528023"/>
    <lineage>
        <taxon>Bacteria</taxon>
        <taxon>Pseudomonadati</taxon>
        <taxon>Planctomycetota</taxon>
        <taxon>Planctomycetia</taxon>
        <taxon>Gemmatales</taxon>
        <taxon>Gemmataceae</taxon>
        <taxon>Urbifossiella</taxon>
    </lineage>
</organism>
<dbReference type="InterPro" id="IPR017441">
    <property type="entry name" value="Protein_kinase_ATP_BS"/>
</dbReference>
<keyword evidence="2 5" id="KW-0547">Nucleotide-binding</keyword>
<evidence type="ECO:0000256" key="5">
    <source>
        <dbReference type="PROSITE-ProRule" id="PRU10141"/>
    </source>
</evidence>
<dbReference type="PANTHER" id="PTHR43289:SF6">
    <property type="entry name" value="SERINE_THREONINE-PROTEIN KINASE NEKL-3"/>
    <property type="match status" value="1"/>
</dbReference>
<dbReference type="EMBL" id="CP036273">
    <property type="protein sequence ID" value="QDU21819.1"/>
    <property type="molecule type" value="Genomic_DNA"/>
</dbReference>
<keyword evidence="4 5" id="KW-0067">ATP-binding</keyword>
<evidence type="ECO:0000256" key="2">
    <source>
        <dbReference type="ARBA" id="ARBA00022741"/>
    </source>
</evidence>
<evidence type="ECO:0000256" key="6">
    <source>
        <dbReference type="SAM" id="MobiDB-lite"/>
    </source>
</evidence>
<feature type="region of interest" description="Disordered" evidence="6">
    <location>
        <begin position="47"/>
        <end position="96"/>
    </location>
</feature>
<dbReference type="CDD" id="cd14014">
    <property type="entry name" value="STKc_PknB_like"/>
    <property type="match status" value="1"/>
</dbReference>
<feature type="compositionally biased region" description="Gly residues" evidence="6">
    <location>
        <begin position="87"/>
        <end position="96"/>
    </location>
</feature>
<name>A0A517XWC9_9BACT</name>
<accession>A0A517XWC9</accession>
<sequence length="617" mass="64078">MDDDPLLDRLSAWQAAFDRGAEVSPAELCRGRPDLLPELERRVADLRRVAQLAATPPPADPDTTRPSAGGGPTPAGPPADTASFDPGPGGYEIGERVGGGGMGDVYRAHDPQLGRDVAVKAMKPALAADPAARARFLREARAAAAVRHDHLCPIYHVGETTAGPFLVMPLLAGETLAARLARGPLPPAEVARVGREAALGLAAAHAAGLIHRDIKPANLWLEAPTGRVVVLDFGLARVADADDGLSQPGRVAGTPSYMSPEQVDGRPLDPRTDLFSLGAVLYEAATGVRAFAGPSLTAVLKAVADASPPPPDAVNPAVPPALSAAVIRLLAKRPADRPPSASSVADALARVVGPAGDTDTVAPAPAVAAPPPPRPAARWPVRVAALVLLMTGAAAGWYAIRPPAPAPSPEPPAAAAAVEPLRVVSFEVRPWRPVAAGGTDVRPLPVLGREDSFSATVADFIDVKVTLSRPAYAYLILFRGDGADTVLYPQDDADEPEKSAAPHYPSKRREALYGLDDGPGLWAVGLVTSEDRLPPYREWRGSHPGGPWGRHPAPTDTVLFDDGAGLDVLVPGRPATRGSRGEKTDINRRPVVALVDWLKGQAGGPVAAVAFPVTAVK</sequence>
<dbReference type="OrthoDB" id="9788659at2"/>
<dbReference type="PROSITE" id="PS50011">
    <property type="entry name" value="PROTEIN_KINASE_DOM"/>
    <property type="match status" value="1"/>
</dbReference>
<feature type="binding site" evidence="5">
    <location>
        <position position="120"/>
    </location>
    <ligand>
        <name>ATP</name>
        <dbReference type="ChEBI" id="CHEBI:30616"/>
    </ligand>
</feature>
<dbReference type="InterPro" id="IPR000719">
    <property type="entry name" value="Prot_kinase_dom"/>
</dbReference>
<evidence type="ECO:0000256" key="1">
    <source>
        <dbReference type="ARBA" id="ARBA00022679"/>
    </source>
</evidence>
<dbReference type="GO" id="GO:0004674">
    <property type="term" value="F:protein serine/threonine kinase activity"/>
    <property type="evidence" value="ECO:0007669"/>
    <property type="project" value="UniProtKB-EC"/>
</dbReference>
<feature type="region of interest" description="Disordered" evidence="6">
    <location>
        <begin position="246"/>
        <end position="265"/>
    </location>
</feature>
<protein>
    <submittedName>
        <fullName evidence="8">Serine/threonine-protein kinase PknB</fullName>
        <ecNumber evidence="8">2.7.11.1</ecNumber>
    </submittedName>
</protein>